<dbReference type="SUPFAM" id="SSF49899">
    <property type="entry name" value="Concanavalin A-like lectins/glucanases"/>
    <property type="match status" value="1"/>
</dbReference>
<accession>A0A7R8ZUM0</accession>
<dbReference type="PANTHER" id="PTHR12245:SF7">
    <property type="entry name" value="F-BOX_SPRY DOMAIN-CONTAINING PROTEIN 1"/>
    <property type="match status" value="1"/>
</dbReference>
<proteinExistence type="predicted"/>
<dbReference type="InterPro" id="IPR013320">
    <property type="entry name" value="ConA-like_dom_sf"/>
</dbReference>
<feature type="non-terminal residue" evidence="1">
    <location>
        <position position="1"/>
    </location>
</feature>
<organism evidence="1">
    <name type="scientific">Cyprideis torosa</name>
    <dbReference type="NCBI Taxonomy" id="163714"/>
    <lineage>
        <taxon>Eukaryota</taxon>
        <taxon>Metazoa</taxon>
        <taxon>Ecdysozoa</taxon>
        <taxon>Arthropoda</taxon>
        <taxon>Crustacea</taxon>
        <taxon>Oligostraca</taxon>
        <taxon>Ostracoda</taxon>
        <taxon>Podocopa</taxon>
        <taxon>Podocopida</taxon>
        <taxon>Cytherocopina</taxon>
        <taxon>Cytheroidea</taxon>
        <taxon>Cytherideidae</taxon>
        <taxon>Cyprideis</taxon>
    </lineage>
</organism>
<dbReference type="OrthoDB" id="2398163at2759"/>
<sequence length="92" mass="9923">NAKEPFVSPRQIIWEGPLGTVAVVGVATADMPLHCPGYVALLGSDEEGWGWNLVSNKLVHKGVACGIFPKPGNNTFRYQVIVSDNPSLTRFS</sequence>
<dbReference type="AlphaFoldDB" id="A0A7R8ZUM0"/>
<dbReference type="GO" id="GO:0060386">
    <property type="term" value="P:synapse assembly involved in innervation"/>
    <property type="evidence" value="ECO:0007669"/>
    <property type="project" value="TreeGrafter"/>
</dbReference>
<reference evidence="1" key="1">
    <citation type="submission" date="2020-11" db="EMBL/GenBank/DDBJ databases">
        <authorList>
            <person name="Tran Van P."/>
        </authorList>
    </citation>
    <scope>NUCLEOTIDE SEQUENCE</scope>
</reference>
<protein>
    <submittedName>
        <fullName evidence="1">Uncharacterized protein</fullName>
    </submittedName>
</protein>
<gene>
    <name evidence="1" type="ORF">CTOB1V02_LOCUS15440</name>
</gene>
<evidence type="ECO:0000313" key="1">
    <source>
        <dbReference type="EMBL" id="CAD7237625.1"/>
    </source>
</evidence>
<dbReference type="PANTHER" id="PTHR12245">
    <property type="entry name" value="SPRY DOMAIN CONTAINING SOCS BOX PROTEIN"/>
    <property type="match status" value="1"/>
</dbReference>
<dbReference type="InterPro" id="IPR050672">
    <property type="entry name" value="FBXO45-Fsn/SPSB_families"/>
</dbReference>
<dbReference type="GO" id="GO:0043161">
    <property type="term" value="P:proteasome-mediated ubiquitin-dependent protein catabolic process"/>
    <property type="evidence" value="ECO:0007669"/>
    <property type="project" value="TreeGrafter"/>
</dbReference>
<dbReference type="EMBL" id="OB690152">
    <property type="protein sequence ID" value="CAD7237625.1"/>
    <property type="molecule type" value="Genomic_DNA"/>
</dbReference>
<dbReference type="GO" id="GO:0019005">
    <property type="term" value="C:SCF ubiquitin ligase complex"/>
    <property type="evidence" value="ECO:0007669"/>
    <property type="project" value="TreeGrafter"/>
</dbReference>
<dbReference type="GO" id="GO:0045202">
    <property type="term" value="C:synapse"/>
    <property type="evidence" value="ECO:0007669"/>
    <property type="project" value="TreeGrafter"/>
</dbReference>
<name>A0A7R8ZUM0_9CRUS</name>